<dbReference type="AlphaFoldDB" id="A0A1Q2L0J2"/>
<protein>
    <submittedName>
        <fullName evidence="1">Uncharacterized protein</fullName>
    </submittedName>
</protein>
<reference evidence="1 2" key="1">
    <citation type="submission" date="2017-02" db="EMBL/GenBank/DDBJ databases">
        <title>The complete genomic sequence of a novel cold adapted crude oil-degrading bacterium Planococcus qaidamina Y42.</title>
        <authorList>
            <person name="Yang R."/>
        </authorList>
    </citation>
    <scope>NUCLEOTIDE SEQUENCE [LARGE SCALE GENOMIC DNA]</scope>
    <source>
        <strain evidence="1 2">Y42</strain>
    </source>
</reference>
<accession>A0A1Q2L0J2</accession>
<dbReference type="InterPro" id="IPR011989">
    <property type="entry name" value="ARM-like"/>
</dbReference>
<dbReference type="RefSeq" id="WP_077589857.1">
    <property type="nucleotide sequence ID" value="NZ_CP019640.1"/>
</dbReference>
<evidence type="ECO:0000313" key="2">
    <source>
        <dbReference type="Proteomes" id="UP000188184"/>
    </source>
</evidence>
<evidence type="ECO:0000313" key="1">
    <source>
        <dbReference type="EMBL" id="AQQ53959.1"/>
    </source>
</evidence>
<sequence>MNDEFREYAMKTQWSPADEAAVLRMEWLKRAELAKSITCPGLLVDLSLDQHAEVREGAAHNPYTPLPTLRRLADEDLCSSIRNAARLTLSSLAASSSTG</sequence>
<organism evidence="1 2">
    <name type="scientific">Planococcus lenghuensis</name>
    <dbReference type="NCBI Taxonomy" id="2213202"/>
    <lineage>
        <taxon>Bacteria</taxon>
        <taxon>Bacillati</taxon>
        <taxon>Bacillota</taxon>
        <taxon>Bacilli</taxon>
        <taxon>Bacillales</taxon>
        <taxon>Caryophanaceae</taxon>
        <taxon>Planococcus</taxon>
    </lineage>
</organism>
<gene>
    <name evidence="1" type="ORF">B0X71_13220</name>
</gene>
<dbReference type="OrthoDB" id="2427879at2"/>
<dbReference type="EMBL" id="CP019640">
    <property type="protein sequence ID" value="AQQ53959.1"/>
    <property type="molecule type" value="Genomic_DNA"/>
</dbReference>
<proteinExistence type="predicted"/>
<name>A0A1Q2L0J2_9BACL</name>
<dbReference type="Gene3D" id="1.25.10.10">
    <property type="entry name" value="Leucine-rich Repeat Variant"/>
    <property type="match status" value="1"/>
</dbReference>
<keyword evidence="2" id="KW-1185">Reference proteome</keyword>
<dbReference type="InterPro" id="IPR004830">
    <property type="entry name" value="LRR_variant"/>
</dbReference>
<dbReference type="Proteomes" id="UP000188184">
    <property type="component" value="Chromosome"/>
</dbReference>
<dbReference type="Pfam" id="PF01816">
    <property type="entry name" value="LRV"/>
    <property type="match status" value="1"/>
</dbReference>
<dbReference type="KEGG" id="pmar:B0X71_13220"/>